<accession>A0A1D3D960</accession>
<keyword evidence="6 8" id="KW-0648">Protein biosynthesis</keyword>
<keyword evidence="3" id="KW-0963">Cytoplasm</keyword>
<evidence type="ECO:0000256" key="4">
    <source>
        <dbReference type="ARBA" id="ARBA00022768"/>
    </source>
</evidence>
<dbReference type="OrthoDB" id="9975114at2759"/>
<protein>
    <recommendedName>
        <fullName evidence="8">Eukaryotic translation initiation factor 5A</fullName>
        <shortName evidence="8">eIF-5A</shortName>
    </recommendedName>
</protein>
<dbReference type="InterPro" id="IPR019769">
    <property type="entry name" value="Trans_elong_IF5A_hypusine_site"/>
</dbReference>
<dbReference type="GO" id="GO:0005737">
    <property type="term" value="C:cytoplasm"/>
    <property type="evidence" value="ECO:0007669"/>
    <property type="project" value="UniProtKB-SubCell"/>
</dbReference>
<dbReference type="VEuPathDB" id="ToxoDB:LOC34618062"/>
<dbReference type="AlphaFoldDB" id="A0A1D3D960"/>
<dbReference type="GO" id="GO:0043022">
    <property type="term" value="F:ribosome binding"/>
    <property type="evidence" value="ECO:0007669"/>
    <property type="project" value="UniProtKB-UniRule"/>
</dbReference>
<dbReference type="GeneID" id="34618062"/>
<dbReference type="GO" id="GO:0045901">
    <property type="term" value="P:positive regulation of translational elongation"/>
    <property type="evidence" value="ECO:0007669"/>
    <property type="project" value="UniProtKB-UniRule"/>
</dbReference>
<dbReference type="Proteomes" id="UP000095192">
    <property type="component" value="Unassembled WGS sequence"/>
</dbReference>
<comment type="PTM">
    <text evidence="8">eIF-5A seems to be the only eukaryotic protein to have a hypusine residue which is a post-translational modification of a lysine by the addition of a butylamino group.</text>
</comment>
<dbReference type="InterPro" id="IPR001884">
    <property type="entry name" value="IF5A-like"/>
</dbReference>
<keyword evidence="7 8" id="KW-0385">Hypusine</keyword>
<evidence type="ECO:0000256" key="5">
    <source>
        <dbReference type="ARBA" id="ARBA00022884"/>
    </source>
</evidence>
<dbReference type="SMART" id="SM01376">
    <property type="entry name" value="eIF-5a"/>
    <property type="match status" value="1"/>
</dbReference>
<dbReference type="InterPro" id="IPR012340">
    <property type="entry name" value="NA-bd_OB-fold"/>
</dbReference>
<dbReference type="InterPro" id="IPR020189">
    <property type="entry name" value="IF5A_C"/>
</dbReference>
<evidence type="ECO:0000256" key="7">
    <source>
        <dbReference type="ARBA" id="ARBA00023071"/>
    </source>
</evidence>
<evidence type="ECO:0000256" key="6">
    <source>
        <dbReference type="ARBA" id="ARBA00022917"/>
    </source>
</evidence>
<dbReference type="GO" id="GO:0003746">
    <property type="term" value="F:translation elongation factor activity"/>
    <property type="evidence" value="ECO:0007669"/>
    <property type="project" value="UniProtKB-UniRule"/>
</dbReference>
<dbReference type="PIRSF" id="PIRSF003025">
    <property type="entry name" value="eIF5A"/>
    <property type="match status" value="1"/>
</dbReference>
<evidence type="ECO:0000313" key="11">
    <source>
        <dbReference type="Proteomes" id="UP000095192"/>
    </source>
</evidence>
<dbReference type="VEuPathDB" id="ToxoDB:cyc_00977"/>
<dbReference type="PANTHER" id="PTHR11673">
    <property type="entry name" value="TRANSLATION INITIATION FACTOR 5A FAMILY MEMBER"/>
    <property type="match status" value="1"/>
</dbReference>
<evidence type="ECO:0000256" key="2">
    <source>
        <dbReference type="ARBA" id="ARBA00006016"/>
    </source>
</evidence>
<feature type="domain" description="Translation initiation factor 5A C-terminal" evidence="9">
    <location>
        <begin position="85"/>
        <end position="159"/>
    </location>
</feature>
<keyword evidence="10" id="KW-0396">Initiation factor</keyword>
<evidence type="ECO:0000256" key="8">
    <source>
        <dbReference type="RuleBase" id="RU362005"/>
    </source>
</evidence>
<comment type="similarity">
    <text evidence="2 8">Belongs to the eIF-5A family.</text>
</comment>
<proteinExistence type="inferred from homology"/>
<dbReference type="FunFam" id="2.30.30.30:FF:000007">
    <property type="entry name" value="Eukaryotic translation initiation factor 5A"/>
    <property type="match status" value="1"/>
</dbReference>
<dbReference type="InterPro" id="IPR014722">
    <property type="entry name" value="Rib_uL2_dom2"/>
</dbReference>
<dbReference type="InterPro" id="IPR048670">
    <property type="entry name" value="IF5A-like_N"/>
</dbReference>
<dbReference type="SUPFAM" id="SSF50104">
    <property type="entry name" value="Translation proteins SH3-like domain"/>
    <property type="match status" value="1"/>
</dbReference>
<dbReference type="Gene3D" id="2.30.30.30">
    <property type="match status" value="1"/>
</dbReference>
<dbReference type="InterPro" id="IPR008991">
    <property type="entry name" value="Translation_prot_SH3-like_sf"/>
</dbReference>
<dbReference type="CDD" id="cd04468">
    <property type="entry name" value="S1_eIF5A"/>
    <property type="match status" value="1"/>
</dbReference>
<comment type="subcellular location">
    <subcellularLocation>
        <location evidence="1">Cytoplasm</location>
    </subcellularLocation>
</comment>
<dbReference type="SUPFAM" id="SSF50249">
    <property type="entry name" value="Nucleic acid-binding proteins"/>
    <property type="match status" value="1"/>
</dbReference>
<keyword evidence="4" id="KW-0251">Elongation factor</keyword>
<dbReference type="GO" id="GO:0003723">
    <property type="term" value="F:RNA binding"/>
    <property type="evidence" value="ECO:0007669"/>
    <property type="project" value="UniProtKB-KW"/>
</dbReference>
<comment type="caution">
    <text evidence="10">The sequence shown here is derived from an EMBL/GenBank/DDBJ whole genome shotgun (WGS) entry which is preliminary data.</text>
</comment>
<gene>
    <name evidence="10" type="ORF">cyc_00977</name>
</gene>
<dbReference type="NCBIfam" id="TIGR00037">
    <property type="entry name" value="eIF_5A"/>
    <property type="match status" value="1"/>
</dbReference>
<dbReference type="Pfam" id="PF21485">
    <property type="entry name" value="IF5A-like_N"/>
    <property type="match status" value="1"/>
</dbReference>
<evidence type="ECO:0000256" key="1">
    <source>
        <dbReference type="ARBA" id="ARBA00004496"/>
    </source>
</evidence>
<keyword evidence="11" id="KW-1185">Reference proteome</keyword>
<dbReference type="FunFam" id="2.40.50.140:FF:000034">
    <property type="entry name" value="Eukaryotic translation initiation factor 5A"/>
    <property type="match status" value="1"/>
</dbReference>
<dbReference type="GO" id="GO:0045905">
    <property type="term" value="P:positive regulation of translational termination"/>
    <property type="evidence" value="ECO:0007669"/>
    <property type="project" value="UniProtKB-UniRule"/>
</dbReference>
<dbReference type="PROSITE" id="PS00302">
    <property type="entry name" value="IF5A_HYPUSINE"/>
    <property type="match status" value="1"/>
</dbReference>
<dbReference type="EMBL" id="JROU02000216">
    <property type="protein sequence ID" value="OEH79994.1"/>
    <property type="molecule type" value="Genomic_DNA"/>
</dbReference>
<reference evidence="10 11" key="1">
    <citation type="journal article" date="2016" name="BMC Genomics">
        <title>Comparative genomics reveals Cyclospora cayetanensis possesses coccidia-like metabolism and invasion components but unique surface antigens.</title>
        <authorList>
            <person name="Liu S."/>
            <person name="Wang L."/>
            <person name="Zheng H."/>
            <person name="Xu Z."/>
            <person name="Roellig D.M."/>
            <person name="Li N."/>
            <person name="Frace M.A."/>
            <person name="Tang K."/>
            <person name="Arrowood M.J."/>
            <person name="Moss D.M."/>
            <person name="Zhang L."/>
            <person name="Feng Y."/>
            <person name="Xiao L."/>
        </authorList>
    </citation>
    <scope>NUCLEOTIDE SEQUENCE [LARGE SCALE GENOMIC DNA]</scope>
    <source>
        <strain evidence="10 11">CHN_HEN01</strain>
    </source>
</reference>
<dbReference type="Pfam" id="PF01287">
    <property type="entry name" value="eIF-5a"/>
    <property type="match status" value="1"/>
</dbReference>
<sequence>MSDAEDVTFETADAGASMTYPMQAGAIRKNGFCMLKGNPCKVVDFSTSKTGKHGHAKIHLVGLDIFTGKKYEDVCPTSHNMDIPNVKRTEYQLVDLSDDGYCSLLLENGDLKSDLTLPKDSENNLEEAAQQIQTLFKAGKGILVTVLSACGKEKIIACKEL</sequence>
<keyword evidence="5" id="KW-0694">RNA-binding</keyword>
<dbReference type="GO" id="GO:0003743">
    <property type="term" value="F:translation initiation factor activity"/>
    <property type="evidence" value="ECO:0007669"/>
    <property type="project" value="UniProtKB-KW"/>
</dbReference>
<organism evidence="10 11">
    <name type="scientific">Cyclospora cayetanensis</name>
    <dbReference type="NCBI Taxonomy" id="88456"/>
    <lineage>
        <taxon>Eukaryota</taxon>
        <taxon>Sar</taxon>
        <taxon>Alveolata</taxon>
        <taxon>Apicomplexa</taxon>
        <taxon>Conoidasida</taxon>
        <taxon>Coccidia</taxon>
        <taxon>Eucoccidiorida</taxon>
        <taxon>Eimeriorina</taxon>
        <taxon>Eimeriidae</taxon>
        <taxon>Cyclospora</taxon>
    </lineage>
</organism>
<comment type="function">
    <text evidence="8">Translation factor that promotes translation elongation and termination, particularly upon ribosome stalling at specific amino acid sequence contexts. Binds between the exit (E) and peptidyl (P) site of the ribosome and promotes rescue of stalled ribosome: specifically required for efficient translation of polyproline-containing peptides as well as other motifs that stall the ribosome. Acts as ribosome quality control (RQC) cofactor by joining the RQC complex to facilitate peptidyl transfer during CAT tailing step.</text>
</comment>
<evidence type="ECO:0000259" key="9">
    <source>
        <dbReference type="SMART" id="SM01376"/>
    </source>
</evidence>
<evidence type="ECO:0000256" key="3">
    <source>
        <dbReference type="ARBA" id="ARBA00022490"/>
    </source>
</evidence>
<dbReference type="Gene3D" id="2.40.50.140">
    <property type="entry name" value="Nucleic acid-binding proteins"/>
    <property type="match status" value="1"/>
</dbReference>
<name>A0A1D3D960_9EIME</name>
<evidence type="ECO:0000313" key="10">
    <source>
        <dbReference type="EMBL" id="OEH79994.1"/>
    </source>
</evidence>